<evidence type="ECO:0000313" key="1">
    <source>
        <dbReference type="EMBL" id="PWC26464.1"/>
    </source>
</evidence>
<evidence type="ECO:0000313" key="2">
    <source>
        <dbReference type="Proteomes" id="UP000245048"/>
    </source>
</evidence>
<dbReference type="EMBL" id="PDOA01000038">
    <property type="protein sequence ID" value="PWC26464.1"/>
    <property type="molecule type" value="Genomic_DNA"/>
</dbReference>
<name>A0A2U1UXR6_9PROT</name>
<dbReference type="GO" id="GO:0003677">
    <property type="term" value="F:DNA binding"/>
    <property type="evidence" value="ECO:0007669"/>
    <property type="project" value="InterPro"/>
</dbReference>
<organism evidence="1 2">
    <name type="scientific">Teichococcus aestuarii</name>
    <dbReference type="NCBI Taxonomy" id="568898"/>
    <lineage>
        <taxon>Bacteria</taxon>
        <taxon>Pseudomonadati</taxon>
        <taxon>Pseudomonadota</taxon>
        <taxon>Alphaproteobacteria</taxon>
        <taxon>Acetobacterales</taxon>
        <taxon>Roseomonadaceae</taxon>
        <taxon>Roseomonas</taxon>
    </lineage>
</organism>
<dbReference type="Pfam" id="PF01527">
    <property type="entry name" value="HTH_Tnp_1"/>
    <property type="match status" value="1"/>
</dbReference>
<feature type="non-terminal residue" evidence="1">
    <location>
        <position position="50"/>
    </location>
</feature>
<keyword evidence="2" id="KW-1185">Reference proteome</keyword>
<dbReference type="InterPro" id="IPR002514">
    <property type="entry name" value="Transposase_8"/>
</dbReference>
<evidence type="ECO:0008006" key="3">
    <source>
        <dbReference type="Google" id="ProtNLM"/>
    </source>
</evidence>
<dbReference type="RefSeq" id="WP_146202028.1">
    <property type="nucleotide sequence ID" value="NZ_PDOA01000038.1"/>
</dbReference>
<gene>
    <name evidence="1" type="ORF">CR165_23130</name>
</gene>
<dbReference type="GO" id="GO:0006313">
    <property type="term" value="P:DNA transposition"/>
    <property type="evidence" value="ECO:0007669"/>
    <property type="project" value="InterPro"/>
</dbReference>
<dbReference type="Proteomes" id="UP000245048">
    <property type="component" value="Unassembled WGS sequence"/>
</dbReference>
<accession>A0A2U1UXR6</accession>
<dbReference type="OrthoDB" id="7267835at2"/>
<sequence>MVDVNDDTGGRGYRRVEVLTGPGRRRRWSEEAKAQIVAETLAPGAVIAEV</sequence>
<reference evidence="2" key="1">
    <citation type="submission" date="2017-10" db="EMBL/GenBank/DDBJ databases">
        <authorList>
            <person name="Toshchakov S.V."/>
            <person name="Goeva M.A."/>
        </authorList>
    </citation>
    <scope>NUCLEOTIDE SEQUENCE [LARGE SCALE GENOMIC DNA]</scope>
    <source>
        <strain evidence="2">JR1/69-1-13</strain>
    </source>
</reference>
<dbReference type="AlphaFoldDB" id="A0A2U1UXR6"/>
<proteinExistence type="predicted"/>
<dbReference type="GO" id="GO:0004803">
    <property type="term" value="F:transposase activity"/>
    <property type="evidence" value="ECO:0007669"/>
    <property type="project" value="InterPro"/>
</dbReference>
<protein>
    <recommendedName>
        <fullName evidence="3">Transposase</fullName>
    </recommendedName>
</protein>
<comment type="caution">
    <text evidence="1">The sequence shown here is derived from an EMBL/GenBank/DDBJ whole genome shotgun (WGS) entry which is preliminary data.</text>
</comment>